<feature type="region of interest" description="Disordered" evidence="1">
    <location>
        <begin position="1"/>
        <end position="80"/>
    </location>
</feature>
<keyword evidence="3" id="KW-1185">Reference proteome</keyword>
<feature type="compositionally biased region" description="Basic residues" evidence="1">
    <location>
        <begin position="1"/>
        <end position="10"/>
    </location>
</feature>
<feature type="compositionally biased region" description="Low complexity" evidence="1">
    <location>
        <begin position="36"/>
        <end position="62"/>
    </location>
</feature>
<sequence length="567" mass="62846">MPRRSNRKKQQTSYAEDPSSAEEYVPQKRKRENDRQTSGSSKKSSSGSSRKTSGSSRRQGSSETPATSDESDNDQRRHGPKELTTVAEVLEDFKVSYVGTLDFDQPETPSKPRWKIPKKPITDIKKVPKGWTPVDHGVDQNDVDALIKRCKERIAEKIMPHIFENDLKSLLERKKKEDFMVNAEIPGLSFNVAKRLKQLNRMKAWLEGNGDGYNFLPTVKAIAKAYRKKELDWNLGLVTYWSDGKQICQPRVHDMAVVAIITKDPRYKKGFWVEGSRLAGPLPPGPSNLNAQAGNHYRLYPKEGNNMGTGTRALASTGLCYEPADEGPFQVKITEDSHPWVFEFSDDSGADFMTLYQDDIFTLYNVNQPPTAQFAPNTPGGLWNVAPILGVAESRIGDGTSFFNYVISLYFNLEAPVPEDDAAGKSYRNDYFPIEALVREGNIQAVGAPRLNGPALRVLFNTVTSCTDMIRLYVLTSLGNGTTYVKKPHYKSALPENLPPRQKDLLPDYVPVTPMVDRDTPMGGMEVPQEGGPSNFPPGVGQGNVFQGGAGAQGDLPQYVPGNYGST</sequence>
<dbReference type="AlphaFoldDB" id="A0A9W9VE83"/>
<name>A0A9W9VE83_9EURO</name>
<reference evidence="2" key="1">
    <citation type="submission" date="2022-12" db="EMBL/GenBank/DDBJ databases">
        <authorList>
            <person name="Petersen C."/>
        </authorList>
    </citation>
    <scope>NUCLEOTIDE SEQUENCE</scope>
    <source>
        <strain evidence="2">IBT 29677</strain>
    </source>
</reference>
<dbReference type="Proteomes" id="UP001147747">
    <property type="component" value="Unassembled WGS sequence"/>
</dbReference>
<evidence type="ECO:0000256" key="1">
    <source>
        <dbReference type="SAM" id="MobiDB-lite"/>
    </source>
</evidence>
<comment type="caution">
    <text evidence="2">The sequence shown here is derived from an EMBL/GenBank/DDBJ whole genome shotgun (WGS) entry which is preliminary data.</text>
</comment>
<feature type="compositionally biased region" description="Gly residues" evidence="1">
    <location>
        <begin position="540"/>
        <end position="552"/>
    </location>
</feature>
<reference evidence="2" key="2">
    <citation type="journal article" date="2023" name="IMA Fungus">
        <title>Comparative genomic study of the Penicillium genus elucidates a diverse pangenome and 15 lateral gene transfer events.</title>
        <authorList>
            <person name="Petersen C."/>
            <person name="Sorensen T."/>
            <person name="Nielsen M.R."/>
            <person name="Sondergaard T.E."/>
            <person name="Sorensen J.L."/>
            <person name="Fitzpatrick D.A."/>
            <person name="Frisvad J.C."/>
            <person name="Nielsen K.L."/>
        </authorList>
    </citation>
    <scope>NUCLEOTIDE SEQUENCE</scope>
    <source>
        <strain evidence="2">IBT 29677</strain>
    </source>
</reference>
<organism evidence="2 3">
    <name type="scientific">Penicillium cosmopolitanum</name>
    <dbReference type="NCBI Taxonomy" id="1131564"/>
    <lineage>
        <taxon>Eukaryota</taxon>
        <taxon>Fungi</taxon>
        <taxon>Dikarya</taxon>
        <taxon>Ascomycota</taxon>
        <taxon>Pezizomycotina</taxon>
        <taxon>Eurotiomycetes</taxon>
        <taxon>Eurotiomycetidae</taxon>
        <taxon>Eurotiales</taxon>
        <taxon>Aspergillaceae</taxon>
        <taxon>Penicillium</taxon>
    </lineage>
</organism>
<dbReference type="GeneID" id="81376773"/>
<evidence type="ECO:0000313" key="3">
    <source>
        <dbReference type="Proteomes" id="UP001147747"/>
    </source>
</evidence>
<evidence type="ECO:0000313" key="2">
    <source>
        <dbReference type="EMBL" id="KAJ5376270.1"/>
    </source>
</evidence>
<accession>A0A9W9VE83</accession>
<protein>
    <submittedName>
        <fullName evidence="2">Uncharacterized protein</fullName>
    </submittedName>
</protein>
<gene>
    <name evidence="2" type="ORF">N7509_013156</name>
</gene>
<feature type="region of interest" description="Disordered" evidence="1">
    <location>
        <begin position="522"/>
        <end position="567"/>
    </location>
</feature>
<dbReference type="RefSeq" id="XP_056481300.1">
    <property type="nucleotide sequence ID" value="XM_056637793.1"/>
</dbReference>
<dbReference type="EMBL" id="JAPZBU010000012">
    <property type="protein sequence ID" value="KAJ5376270.1"/>
    <property type="molecule type" value="Genomic_DNA"/>
</dbReference>
<dbReference type="OrthoDB" id="4363173at2759"/>
<proteinExistence type="predicted"/>